<protein>
    <submittedName>
        <fullName evidence="2">PP-loop superfamily ATP-utilizing enzyme</fullName>
    </submittedName>
</protein>
<proteinExistence type="predicted"/>
<dbReference type="InParanoid" id="L0AC39"/>
<dbReference type="eggNOG" id="arCOG00036">
    <property type="taxonomic scope" value="Archaea"/>
</dbReference>
<organism evidence="2 3">
    <name type="scientific">Caldisphaera lagunensis (strain DSM 15908 / JCM 11604 / ANMR 0165 / IC-154)</name>
    <dbReference type="NCBI Taxonomy" id="1056495"/>
    <lineage>
        <taxon>Archaea</taxon>
        <taxon>Thermoproteota</taxon>
        <taxon>Thermoprotei</taxon>
        <taxon>Acidilobales</taxon>
        <taxon>Caldisphaeraceae</taxon>
        <taxon>Caldisphaera</taxon>
    </lineage>
</organism>
<dbReference type="HOGENOM" id="CLU_010289_1_0_2"/>
<keyword evidence="3" id="KW-1185">Reference proteome</keyword>
<feature type="domain" description="Diphthamide synthase" evidence="1">
    <location>
        <begin position="3"/>
        <end position="200"/>
    </location>
</feature>
<sequence>MVRIAMFSGGKDGLRAAQIEWPVDAFLFLIYEFPEPSPHIVNLQTTIASASAIGVPIVVKRLHKGKEFIETVELLRKLNTDTLIAGDVFVEDHLKYMENLVREAGAKLREPLWSLDTLEILMKDIEDNYSFKVLGARPKNLRESVGKIINKDNINWFLELAKKDNADPLGEKGEYHTIVLKSPLHKEEFSVKDLEIKELDCCRILLTSSYFNQKIF</sequence>
<dbReference type="EMBL" id="CP003378">
    <property type="protein sequence ID" value="AFZ70692.1"/>
    <property type="molecule type" value="Genomic_DNA"/>
</dbReference>
<gene>
    <name evidence="2" type="ordered locus">Calag_0969</name>
</gene>
<accession>L0AC39</accession>
<dbReference type="STRING" id="1056495.Calag_0969"/>
<dbReference type="Pfam" id="PF01902">
    <property type="entry name" value="Diphthami_syn_2"/>
    <property type="match status" value="1"/>
</dbReference>
<dbReference type="Gene3D" id="3.40.50.620">
    <property type="entry name" value="HUPs"/>
    <property type="match status" value="1"/>
</dbReference>
<evidence type="ECO:0000313" key="2">
    <source>
        <dbReference type="EMBL" id="AFZ70692.1"/>
    </source>
</evidence>
<dbReference type="SUPFAM" id="SSF52402">
    <property type="entry name" value="Adenine nucleotide alpha hydrolases-like"/>
    <property type="match status" value="1"/>
</dbReference>
<dbReference type="AlphaFoldDB" id="L0AC39"/>
<name>L0AC39_CALLD</name>
<dbReference type="InterPro" id="IPR014729">
    <property type="entry name" value="Rossmann-like_a/b/a_fold"/>
</dbReference>
<dbReference type="RefSeq" id="WP_015232589.1">
    <property type="nucleotide sequence ID" value="NC_019791.1"/>
</dbReference>
<dbReference type="Gene3D" id="3.90.1490.10">
    <property type="entry name" value="putative n-type atp pyrophosphatase, domain 2"/>
    <property type="match status" value="1"/>
</dbReference>
<reference evidence="3" key="1">
    <citation type="submission" date="2012-03" db="EMBL/GenBank/DDBJ databases">
        <title>Complete genome of Caldisphaera lagunensis DSM 15908.</title>
        <authorList>
            <person name="Lucas S."/>
            <person name="Copeland A."/>
            <person name="Lapidus A."/>
            <person name="Glavina del Rio T."/>
            <person name="Dalin E."/>
            <person name="Tice H."/>
            <person name="Bruce D."/>
            <person name="Goodwin L."/>
            <person name="Pitluck S."/>
            <person name="Peters L."/>
            <person name="Mikhailova N."/>
            <person name="Teshima H."/>
            <person name="Kyrpides N."/>
            <person name="Mavromatis K."/>
            <person name="Ivanova N."/>
            <person name="Brettin T."/>
            <person name="Detter J.C."/>
            <person name="Han C."/>
            <person name="Larimer F."/>
            <person name="Land M."/>
            <person name="Hauser L."/>
            <person name="Markowitz V."/>
            <person name="Cheng J.-F."/>
            <person name="Hugenholtz P."/>
            <person name="Woyke T."/>
            <person name="Wu D."/>
            <person name="Spring S."/>
            <person name="Schroeder M."/>
            <person name="Brambilla E."/>
            <person name="Klenk H.-P."/>
            <person name="Eisen J.A."/>
        </authorList>
    </citation>
    <scope>NUCLEOTIDE SEQUENCE [LARGE SCALE GENOMIC DNA]</scope>
    <source>
        <strain evidence="3">DSM 15908 / JCM 11604 / IC-154</strain>
    </source>
</reference>
<dbReference type="KEGG" id="clg:Calag_0969"/>
<dbReference type="Proteomes" id="UP000010469">
    <property type="component" value="Chromosome"/>
</dbReference>
<evidence type="ECO:0000259" key="1">
    <source>
        <dbReference type="Pfam" id="PF01902"/>
    </source>
</evidence>
<dbReference type="GeneID" id="14212229"/>
<evidence type="ECO:0000313" key="3">
    <source>
        <dbReference type="Proteomes" id="UP000010469"/>
    </source>
</evidence>
<dbReference type="InterPro" id="IPR002761">
    <property type="entry name" value="Diphthami_syn_dom"/>
</dbReference>